<evidence type="ECO:0000313" key="5">
    <source>
        <dbReference type="EMBL" id="QUW02741.1"/>
    </source>
</evidence>
<dbReference type="RefSeq" id="WP_211428632.1">
    <property type="nucleotide sequence ID" value="NZ_CP072648.1"/>
</dbReference>
<dbReference type="Pfam" id="PF07495">
    <property type="entry name" value="Y_Y_Y"/>
    <property type="match status" value="1"/>
</dbReference>
<dbReference type="EMBL" id="CP072648">
    <property type="protein sequence ID" value="QUW02741.1"/>
    <property type="molecule type" value="Genomic_DNA"/>
</dbReference>
<keyword evidence="3" id="KW-0812">Transmembrane</keyword>
<accession>A0ABX8B702</accession>
<dbReference type="InterPro" id="IPR011110">
    <property type="entry name" value="Reg_prop"/>
</dbReference>
<keyword evidence="1" id="KW-0597">Phosphoprotein</keyword>
<dbReference type="Gene3D" id="3.60.40.10">
    <property type="entry name" value="PPM-type phosphatase domain"/>
    <property type="match status" value="1"/>
</dbReference>
<evidence type="ECO:0000256" key="1">
    <source>
        <dbReference type="ARBA" id="ARBA00022553"/>
    </source>
</evidence>
<organism evidence="5 6">
    <name type="scientific">Chloracidobacterium validum</name>
    <dbReference type="NCBI Taxonomy" id="2821543"/>
    <lineage>
        <taxon>Bacteria</taxon>
        <taxon>Pseudomonadati</taxon>
        <taxon>Acidobacteriota</taxon>
        <taxon>Terriglobia</taxon>
        <taxon>Terriglobales</taxon>
        <taxon>Acidobacteriaceae</taxon>
        <taxon>Chloracidobacterium</taxon>
    </lineage>
</organism>
<proteinExistence type="predicted"/>
<dbReference type="InterPro" id="IPR001932">
    <property type="entry name" value="PPM-type_phosphatase-like_dom"/>
</dbReference>
<protein>
    <submittedName>
        <fullName evidence="5">SpoIIE family protein phosphatase</fullName>
    </submittedName>
</protein>
<reference evidence="5 6" key="1">
    <citation type="submission" date="2021-03" db="EMBL/GenBank/DDBJ databases">
        <title>Genomic and phenotypic characterization of Chloracidobacterium isolates provides evidence for multiple species.</title>
        <authorList>
            <person name="Saini M.K."/>
            <person name="Costas A.M.G."/>
            <person name="Tank M."/>
            <person name="Bryant D.A."/>
        </authorList>
    </citation>
    <scope>NUCLEOTIDE SEQUENCE [LARGE SCALE GENOMIC DNA]</scope>
    <source>
        <strain evidence="5 6">BV2-C</strain>
    </source>
</reference>
<dbReference type="SMART" id="SM00331">
    <property type="entry name" value="PP2C_SIG"/>
    <property type="match status" value="1"/>
</dbReference>
<evidence type="ECO:0000256" key="2">
    <source>
        <dbReference type="SAM" id="Coils"/>
    </source>
</evidence>
<dbReference type="SUPFAM" id="SSF63829">
    <property type="entry name" value="Calcium-dependent phosphotriesterase"/>
    <property type="match status" value="2"/>
</dbReference>
<dbReference type="Gene3D" id="2.130.10.10">
    <property type="entry name" value="YVTN repeat-like/Quinoprotein amine dehydrogenase"/>
    <property type="match status" value="2"/>
</dbReference>
<feature type="domain" description="PPM-type phosphatase" evidence="4">
    <location>
        <begin position="888"/>
        <end position="1113"/>
    </location>
</feature>
<keyword evidence="3" id="KW-1133">Transmembrane helix</keyword>
<dbReference type="InterPro" id="IPR011123">
    <property type="entry name" value="Y_Y_Y"/>
</dbReference>
<keyword evidence="3" id="KW-0472">Membrane</keyword>
<dbReference type="PANTHER" id="PTHR43547:SF2">
    <property type="entry name" value="HYBRID SIGNAL TRANSDUCTION HISTIDINE KINASE C"/>
    <property type="match status" value="1"/>
</dbReference>
<dbReference type="InterPro" id="IPR013783">
    <property type="entry name" value="Ig-like_fold"/>
</dbReference>
<gene>
    <name evidence="5" type="ORF">J8C06_10430</name>
</gene>
<dbReference type="Pfam" id="PF07494">
    <property type="entry name" value="Reg_prop"/>
    <property type="match status" value="3"/>
</dbReference>
<evidence type="ECO:0000256" key="3">
    <source>
        <dbReference type="SAM" id="Phobius"/>
    </source>
</evidence>
<feature type="transmembrane region" description="Helical" evidence="3">
    <location>
        <begin position="787"/>
        <end position="805"/>
    </location>
</feature>
<dbReference type="Proteomes" id="UP000676506">
    <property type="component" value="Chromosome 1"/>
</dbReference>
<dbReference type="InterPro" id="IPR036457">
    <property type="entry name" value="PPM-type-like_dom_sf"/>
</dbReference>
<evidence type="ECO:0000313" key="6">
    <source>
        <dbReference type="Proteomes" id="UP000676506"/>
    </source>
</evidence>
<name>A0ABX8B702_9BACT</name>
<dbReference type="InterPro" id="IPR015943">
    <property type="entry name" value="WD40/YVTN_repeat-like_dom_sf"/>
</dbReference>
<keyword evidence="6" id="KW-1185">Reference proteome</keyword>
<sequence>MWLAASVGVPGAVGGVPPAAVFERLTQEHGLSNNAVHCILQDRRGFLWIGTEDGLNRYDGFSFKVYRYQDNNPRSLPGNLIMTLYEDREGNLWVGTAKSGFCRYDPQTDSFVTDKQLIRDGQSTIGSRMAWRFYEDRAGTLWLCTDDGLFRFDHRRGDFTLHNVPHRDRLIASVYEDDLGQFWVASVSGLWLFDRTTGQFSQVITSPAVRRENQLLMISAHVLGQTKQGHLCVGFGRVGFFCIEPRSHRVVAGYDWQGNALSSVPTAVNDEDLYYVDPLWLDADDNLWGAQRPVGLIRLNLSSRQVQVIVPDPKLPGERPARRVLALFQDRSGVLWIGDGVAGVTKFSPTQNRFERYRHLGLDQTSLSDSYIRGIAESRSGRIWVCTQFGGFNALDRASGQVVRYPARPGARNALQSNITFAVHEDRQGEVWIGTDLGLQRFRPQTGQFQSFPQLSGKARVHAIYEDTRRALWVSFGNGFYEISPDRMRCRDHTAGITPTGKPWDVDVQCIYEDRRDQHLWFGLAGRCVRYDPVRQTYREYVIEARPEYSAAYVTSFAEGSDGTLWMTTKGAGLCRFDPQRETFTHLLEQDGLPHNNCYAMFPDANGRFWLSSDAGIARFDPTTRAFRTYTTADGLQGREFNRFSAFQNSRGEIFFGGTQGLNIFDPAKLTDNPTPPPVALTELKINGQTRLAPEGSQLVVDYRERAVEVGFVALDFHAPADNRYRYWLEGFDRGWREAGARREASYTNLPPGAYRFWVMAANHDGVWSSGKVLFQLEIRPPWWQTWPAYVGFALTGGLLLYGGVRLRLRQLVARNRNLELKIAERTQEVTRKNEELAARNLEIESRNSEIAARNLEIEDQRRGLLESLTYARTIQQAMLPTVDALNAALRESFVLWKPKDIVSGDFYWFHQQRGRVVLVVADCTGHGVPGALMSMIGNDLLGQIVVEHEVYQPARILEALHNGVRRVLKQDGETPLPDGMDAAVCTFDQQERMATFAGARQSLYLVDDGVLTEIKGNRHAIGGSGRERRPRVFTNHTVMVSPGAMLYFTTDGFADQPSERGKKFGTRRLQALLAEVAGLSLAQQRVRLEAELLAHMGDEPQRDDITIVGVQWQPQTKANTNGYRA</sequence>
<feature type="coiled-coil region" evidence="2">
    <location>
        <begin position="809"/>
        <end position="859"/>
    </location>
</feature>
<dbReference type="Pfam" id="PF07228">
    <property type="entry name" value="SpoIIE"/>
    <property type="match status" value="1"/>
</dbReference>
<dbReference type="Gene3D" id="2.60.40.10">
    <property type="entry name" value="Immunoglobulins"/>
    <property type="match status" value="1"/>
</dbReference>
<dbReference type="PANTHER" id="PTHR43547">
    <property type="entry name" value="TWO-COMPONENT HISTIDINE KINASE"/>
    <property type="match status" value="1"/>
</dbReference>
<evidence type="ECO:0000259" key="4">
    <source>
        <dbReference type="SMART" id="SM00331"/>
    </source>
</evidence>
<keyword evidence="2" id="KW-0175">Coiled coil</keyword>